<organism evidence="1 2">
    <name type="scientific">Floridaenema flaviceps BLCC-F50</name>
    <dbReference type="NCBI Taxonomy" id="3153642"/>
    <lineage>
        <taxon>Bacteria</taxon>
        <taxon>Bacillati</taxon>
        <taxon>Cyanobacteriota</taxon>
        <taxon>Cyanophyceae</taxon>
        <taxon>Oscillatoriophycideae</taxon>
        <taxon>Aerosakkonematales</taxon>
        <taxon>Aerosakkonemataceae</taxon>
        <taxon>Floridanema</taxon>
        <taxon>Floridanema flaviceps</taxon>
    </lineage>
</organism>
<gene>
    <name evidence="1" type="ORF">ACE1CI_16590</name>
</gene>
<accession>A0ABV4XUC7</accession>
<dbReference type="Pfam" id="PF08819">
    <property type="entry name" value="DUF1802"/>
    <property type="match status" value="1"/>
</dbReference>
<dbReference type="EMBL" id="JBHFNR010000117">
    <property type="protein sequence ID" value="MFB2894529.1"/>
    <property type="molecule type" value="Genomic_DNA"/>
</dbReference>
<evidence type="ECO:0000313" key="2">
    <source>
        <dbReference type="Proteomes" id="UP001576784"/>
    </source>
</evidence>
<name>A0ABV4XUC7_9CYAN</name>
<sequence>MQINLDTAIRLPVPDVEALIQGRMITAMPKMFIDPGRVFALCPTDVSSNLLPPEQYYRSNFLPIAQSAISQLNSEKATIKAWAKCELCQMLDQSEPLEIFSQLTIWKKEALQQMLLQRPYIFLIHLRVYLLPEPSEISANTQGQFTALPRSLSVTDNSPILSDTAFSQRRHQIENRIPPLYPELEELQNQVAQIAITNPKAKQLDEELKIFLGWSEVGSIPQIDSDLAWIKTITNIGKSPDGNSFEKLVRKSFIKLGFSNSDTNAKASLNPDGTGGAGGLDMYCEKPYPVVAECKATGGESVTDGTPAQLVKLGYKHLQNQYNNCIKLIMAAGKLNDHANQTAVGNKMNVIRPETLQKLVQVKADYPGSINLLELKICLENSPFGEDADKKVNNYIINVEKSIKLRSHIVESVKQLCESDSELPTVAEIKVQYNAKFAAGFNLTDKLVYDLLVELSSPLTGYLGRKKGSDGSDRFYYLRNLVVDTEEKLQ</sequence>
<dbReference type="Proteomes" id="UP001576784">
    <property type="component" value="Unassembled WGS sequence"/>
</dbReference>
<comment type="caution">
    <text evidence="1">The sequence shown here is derived from an EMBL/GenBank/DDBJ whole genome shotgun (WGS) entry which is preliminary data.</text>
</comment>
<reference evidence="1 2" key="1">
    <citation type="submission" date="2024-09" db="EMBL/GenBank/DDBJ databases">
        <title>Floridaenema gen nov. (Aerosakkonemataceae, Aerosakkonematales ord. nov., Cyanobacteria) from benthic tropical and subtropical fresh waters, with the description of four new species.</title>
        <authorList>
            <person name="Moretto J.A."/>
            <person name="Berthold D.E."/>
            <person name="Lefler F.W."/>
            <person name="Huang I.-S."/>
            <person name="Laughinghouse H. IV."/>
        </authorList>
    </citation>
    <scope>NUCLEOTIDE SEQUENCE [LARGE SCALE GENOMIC DNA]</scope>
    <source>
        <strain evidence="1 2">BLCC-F50</strain>
    </source>
</reference>
<protein>
    <submittedName>
        <fullName evidence="1">DUF1802 family protein</fullName>
    </submittedName>
</protein>
<dbReference type="InterPro" id="IPR014923">
    <property type="entry name" value="DUF1802"/>
</dbReference>
<proteinExistence type="predicted"/>
<dbReference type="RefSeq" id="WP_413264175.1">
    <property type="nucleotide sequence ID" value="NZ_JBHFNR010000117.1"/>
</dbReference>
<evidence type="ECO:0000313" key="1">
    <source>
        <dbReference type="EMBL" id="MFB2894529.1"/>
    </source>
</evidence>
<keyword evidence="2" id="KW-1185">Reference proteome</keyword>